<dbReference type="RefSeq" id="WP_261368757.1">
    <property type="nucleotide sequence ID" value="NZ_LAOQ01000005.1"/>
</dbReference>
<name>A0A0F3RDS8_9RICK</name>
<organism evidence="2 3">
    <name type="scientific">Rickettsia argasii T170-B</name>
    <dbReference type="NCBI Taxonomy" id="1268837"/>
    <lineage>
        <taxon>Bacteria</taxon>
        <taxon>Pseudomonadati</taxon>
        <taxon>Pseudomonadota</taxon>
        <taxon>Alphaproteobacteria</taxon>
        <taxon>Rickettsiales</taxon>
        <taxon>Rickettsiaceae</taxon>
        <taxon>Rickettsieae</taxon>
        <taxon>Rickettsia</taxon>
        <taxon>spotted fever group</taxon>
    </lineage>
</organism>
<dbReference type="PANTHER" id="PTHR34825:SF1">
    <property type="entry name" value="AAA-ATPASE-LIKE DOMAIN-CONTAINING PROTEIN"/>
    <property type="match status" value="1"/>
</dbReference>
<accession>A0A0F3RDS8</accession>
<dbReference type="InterPro" id="IPR018631">
    <property type="entry name" value="AAA-ATPase-like_dom"/>
</dbReference>
<dbReference type="Proteomes" id="UP000033736">
    <property type="component" value="Unassembled WGS sequence"/>
</dbReference>
<dbReference type="EMBL" id="LAOQ01000005">
    <property type="protein sequence ID" value="KJW04262.1"/>
    <property type="molecule type" value="Genomic_DNA"/>
</dbReference>
<evidence type="ECO:0000313" key="2">
    <source>
        <dbReference type="EMBL" id="KJW04262.1"/>
    </source>
</evidence>
<evidence type="ECO:0000313" key="3">
    <source>
        <dbReference type="Proteomes" id="UP000033736"/>
    </source>
</evidence>
<protein>
    <recommendedName>
        <fullName evidence="1">AAA-ATPase-like domain-containing protein</fullName>
    </recommendedName>
</protein>
<proteinExistence type="predicted"/>
<feature type="domain" description="AAA-ATPase-like" evidence="1">
    <location>
        <begin position="2"/>
        <end position="152"/>
    </location>
</feature>
<dbReference type="AlphaFoldDB" id="A0A0F3RDS8"/>
<evidence type="ECO:0000259" key="1">
    <source>
        <dbReference type="Pfam" id="PF09820"/>
    </source>
</evidence>
<dbReference type="PANTHER" id="PTHR34825">
    <property type="entry name" value="CONSERVED PROTEIN, WITH A WEAK D-GALACTARATE DEHYDRATASE/ALTRONATE HYDROLASE DOMAIN"/>
    <property type="match status" value="1"/>
</dbReference>
<gene>
    <name evidence="2" type="ORF">RAT170B_1406</name>
</gene>
<dbReference type="Pfam" id="PF08011">
    <property type="entry name" value="PDDEXK_9"/>
    <property type="match status" value="1"/>
</dbReference>
<comment type="caution">
    <text evidence="2">The sequence shown here is derived from an EMBL/GenBank/DDBJ whole genome shotgun (WGS) entry which is preliminary data.</text>
</comment>
<dbReference type="PATRIC" id="fig|1268837.3.peg.1628"/>
<dbReference type="InterPro" id="IPR012547">
    <property type="entry name" value="PDDEXK_9"/>
</dbReference>
<sequence>MKRQGNFPVIFLSLKDIKGSNYQTIEAKVMEKITNVFEYHQYLTNSSKISDIDKQKFQDYLTNNITIDKLHSSLLFLSKLLFKHFKQKVYILIDEYDTPINNAYATFRNQEQGFKDVVELFRGILGACLKGNEYLEKGVITGILKIAKANLFSDLNNLTEYTVLDQNFAKFYGFTEQEVSELLIDTPSQINQNKIKDWYNGYKIGGELVYNPWSIMQCISRNGQLDRYWLDSGGTDLIDKVLRSDDIQEDLQKLLENKKITKQLYKQISFEDIANNKNVFFSLLVFTGYLNAELDNNDEEYRLFIPNKEIRSIYVNRIKDWVSNKLKMPTTDYDGFIGLLTCGDVDKFVERLKEYFRDSTSCHDLCKERDYHNLMGGIFSPLSQQYIIESNIESGYGRFDHLLIARKDIGDKAFLIEYKVSEKEEELVKLAQVGLQQINNKAYDTRIRSHPHIKKIFKVSFAFCSRKAEIEYRGEILQ</sequence>
<keyword evidence="3" id="KW-1185">Reference proteome</keyword>
<dbReference type="Pfam" id="PF09820">
    <property type="entry name" value="AAA-ATPase_like"/>
    <property type="match status" value="1"/>
</dbReference>
<reference evidence="2 3" key="1">
    <citation type="submission" date="2015-01" db="EMBL/GenBank/DDBJ databases">
        <title>Genome Sequencing of Rickettsiales /home/snadendla/prok_pipe/test/illegal_ec_num.txt.</title>
        <authorList>
            <person name="Daugherty S.C."/>
            <person name="Su Q."/>
            <person name="Abolude K."/>
            <person name="Beier-Sexton M."/>
            <person name="Carlyon J.A."/>
            <person name="Carter R."/>
            <person name="Day N.P."/>
            <person name="Dumler S.J."/>
            <person name="Dyachenko V."/>
            <person name="Godinez A."/>
            <person name="Kurtti T.J."/>
            <person name="Lichay M."/>
            <person name="Mullins K.E."/>
            <person name="Ott S."/>
            <person name="Pappas-Brown V."/>
            <person name="Paris D.H."/>
            <person name="Patel P."/>
            <person name="Richards A.L."/>
            <person name="Sadzewicz L."/>
            <person name="Sears K."/>
            <person name="Seidman D."/>
            <person name="Sengamalay N."/>
            <person name="Stenos J."/>
            <person name="Tallon L.J."/>
            <person name="Vincent G."/>
            <person name="Fraser C.M."/>
            <person name="Munderloh U."/>
            <person name="Dunning-Hotopp J.C."/>
        </authorList>
    </citation>
    <scope>NUCLEOTIDE SEQUENCE [LARGE SCALE GENOMIC DNA]</scope>
    <source>
        <strain evidence="2 3">T170-B</strain>
    </source>
</reference>